<dbReference type="EMBL" id="JAQOSQ010000011">
    <property type="protein sequence ID" value="MDJ1183971.1"/>
    <property type="molecule type" value="Genomic_DNA"/>
</dbReference>
<evidence type="ECO:0000259" key="1">
    <source>
        <dbReference type="Pfam" id="PF14261"/>
    </source>
</evidence>
<organism evidence="2 3">
    <name type="scientific">Roseofilum casamattae BLCC-M143</name>
    <dbReference type="NCBI Taxonomy" id="3022442"/>
    <lineage>
        <taxon>Bacteria</taxon>
        <taxon>Bacillati</taxon>
        <taxon>Cyanobacteriota</taxon>
        <taxon>Cyanophyceae</taxon>
        <taxon>Desertifilales</taxon>
        <taxon>Desertifilaceae</taxon>
        <taxon>Roseofilum</taxon>
        <taxon>Roseofilum casamattae</taxon>
    </lineage>
</organism>
<sequence length="298" mass="34613">MAYDNTCKYLAEKFPQDFIQWLLPQQPSTPIEVLKTELLQEPIRADSLTFLKTGEQILHIEFETRPYSKPPMPFRMLDYYVRLKRQYDCSVHQVVIFLREIDSEQVSVSKYEDTNTEHKYQIIRLWEQDPNLLLSSPGLLPLATLSKTEEPRRLLEQVVNQIATIEESSEQANVRACSQILAGLRFDKTLIGQLLRTEMMRESVIYQEIYQDGRQEGIQQGLQEGLLEGIQQGQRREAVSFVTRQLTRRVGALSLELQEQFQSLSLESLEDLGEALLDFTDVDDLVGWLRDREGDRTN</sequence>
<dbReference type="PANTHER" id="PTHR34613:SF1">
    <property type="entry name" value="SLL6017 PROTEIN"/>
    <property type="match status" value="1"/>
</dbReference>
<reference evidence="2 3" key="1">
    <citation type="submission" date="2023-01" db="EMBL/GenBank/DDBJ databases">
        <title>Novel diversity within Roseofilum (Cyanobacteria; Desertifilaceae) from marine benthic mats with descriptions of four novel species.</title>
        <authorList>
            <person name="Wang Y."/>
            <person name="Berthold D.E."/>
            <person name="Hu J."/>
            <person name="Lefler F.W."/>
            <person name="Laughinghouse H.D. IV."/>
        </authorList>
    </citation>
    <scope>NUCLEOTIDE SEQUENCE [LARGE SCALE GENOMIC DNA]</scope>
    <source>
        <strain evidence="2 3">BLCC-M143</strain>
    </source>
</reference>
<dbReference type="PANTHER" id="PTHR34613">
    <property type="entry name" value="SLL0800 PROTEIN"/>
    <property type="match status" value="1"/>
</dbReference>
<gene>
    <name evidence="2" type="ORF">PMH09_12320</name>
</gene>
<evidence type="ECO:0000313" key="3">
    <source>
        <dbReference type="Proteomes" id="UP001232992"/>
    </source>
</evidence>
<dbReference type="RefSeq" id="WP_283758624.1">
    <property type="nucleotide sequence ID" value="NZ_JAQOSQ010000011.1"/>
</dbReference>
<accession>A0ABT7BXR3</accession>
<protein>
    <submittedName>
        <fullName evidence="2">Rpn family recombination-promoting nuclease/putative transposase</fullName>
    </submittedName>
</protein>
<feature type="domain" description="DUF4351" evidence="1">
    <location>
        <begin position="231"/>
        <end position="289"/>
    </location>
</feature>
<name>A0ABT7BXR3_9CYAN</name>
<evidence type="ECO:0000313" key="2">
    <source>
        <dbReference type="EMBL" id="MDJ1183971.1"/>
    </source>
</evidence>
<dbReference type="InterPro" id="IPR025587">
    <property type="entry name" value="DUF4351"/>
</dbReference>
<dbReference type="Pfam" id="PF14261">
    <property type="entry name" value="DUF4351"/>
    <property type="match status" value="1"/>
</dbReference>
<comment type="caution">
    <text evidence="2">The sequence shown here is derived from an EMBL/GenBank/DDBJ whole genome shotgun (WGS) entry which is preliminary data.</text>
</comment>
<proteinExistence type="predicted"/>
<keyword evidence="3" id="KW-1185">Reference proteome</keyword>
<dbReference type="Proteomes" id="UP001232992">
    <property type="component" value="Unassembled WGS sequence"/>
</dbReference>